<organism evidence="1 2">
    <name type="scientific">Dioscorea alata</name>
    <name type="common">Purple yam</name>
    <dbReference type="NCBI Taxonomy" id="55571"/>
    <lineage>
        <taxon>Eukaryota</taxon>
        <taxon>Viridiplantae</taxon>
        <taxon>Streptophyta</taxon>
        <taxon>Embryophyta</taxon>
        <taxon>Tracheophyta</taxon>
        <taxon>Spermatophyta</taxon>
        <taxon>Magnoliopsida</taxon>
        <taxon>Liliopsida</taxon>
        <taxon>Dioscoreales</taxon>
        <taxon>Dioscoreaceae</taxon>
        <taxon>Dioscorea</taxon>
    </lineage>
</organism>
<accession>A0ACB7TYM5</accession>
<sequence length="254" mass="28757">NKGLKCDKSFKRVAFSHPAKAVNEKFATDFTTENVENHYRTLKARYVEIKKARELSRAGWDDENKMITLDPIVAYTYTEAHPAAKPFINKPIENYEGLKIICGDDNATGSYATSLYSDLGEKYGFEDNENDNNDSPIEQQHSEGDGEGNSAPHVPSSPVTSSTFRAQRAKRGNNNSIMAELVTVVGEMAAAIKCPTPWAEILYGKVMELEGFSEQTLEEVFDHLHEKENEGRRFLVKRIEMRRAWVERFLNRDG</sequence>
<name>A0ACB7TYM5_DIOAL</name>
<comment type="caution">
    <text evidence="1">The sequence shown here is derived from an EMBL/GenBank/DDBJ whole genome shotgun (WGS) entry which is preliminary data.</text>
</comment>
<evidence type="ECO:0000313" key="1">
    <source>
        <dbReference type="EMBL" id="KAH7653172.1"/>
    </source>
</evidence>
<evidence type="ECO:0000313" key="2">
    <source>
        <dbReference type="Proteomes" id="UP000827976"/>
    </source>
</evidence>
<dbReference type="Proteomes" id="UP000827976">
    <property type="component" value="Chromosome 19"/>
</dbReference>
<proteinExistence type="predicted"/>
<keyword evidence="2" id="KW-1185">Reference proteome</keyword>
<protein>
    <submittedName>
        <fullName evidence="1">Myb/SANT-like domain-containing protein</fullName>
    </submittedName>
</protein>
<gene>
    <name evidence="1" type="ORF">IHE45_19G064400</name>
</gene>
<reference evidence="2" key="1">
    <citation type="journal article" date="2022" name="Nat. Commun.">
        <title>Chromosome evolution and the genetic basis of agronomically important traits in greater yam.</title>
        <authorList>
            <person name="Bredeson J.V."/>
            <person name="Lyons J.B."/>
            <person name="Oniyinde I.O."/>
            <person name="Okereke N.R."/>
            <person name="Kolade O."/>
            <person name="Nnabue I."/>
            <person name="Nwadili C.O."/>
            <person name="Hribova E."/>
            <person name="Parker M."/>
            <person name="Nwogha J."/>
            <person name="Shu S."/>
            <person name="Carlson J."/>
            <person name="Kariba R."/>
            <person name="Muthemba S."/>
            <person name="Knop K."/>
            <person name="Barton G.J."/>
            <person name="Sherwood A.V."/>
            <person name="Lopez-Montes A."/>
            <person name="Asiedu R."/>
            <person name="Jamnadass R."/>
            <person name="Muchugi A."/>
            <person name="Goodstein D."/>
            <person name="Egesi C.N."/>
            <person name="Featherston J."/>
            <person name="Asfaw A."/>
            <person name="Simpson G.G."/>
            <person name="Dolezel J."/>
            <person name="Hendre P.S."/>
            <person name="Van Deynze A."/>
            <person name="Kumar P.L."/>
            <person name="Obidiegwu J.E."/>
            <person name="Bhattacharjee R."/>
            <person name="Rokhsar D.S."/>
        </authorList>
    </citation>
    <scope>NUCLEOTIDE SEQUENCE [LARGE SCALE GENOMIC DNA]</scope>
    <source>
        <strain evidence="2">cv. TDa95/00328</strain>
    </source>
</reference>
<dbReference type="EMBL" id="CM037029">
    <property type="protein sequence ID" value="KAH7653172.1"/>
    <property type="molecule type" value="Genomic_DNA"/>
</dbReference>
<feature type="non-terminal residue" evidence="1">
    <location>
        <position position="1"/>
    </location>
</feature>